<name>A0A5D4GWA6_9SPHI</name>
<dbReference type="InterPro" id="IPR012910">
    <property type="entry name" value="Plug_dom"/>
</dbReference>
<comment type="similarity">
    <text evidence="8 9">Belongs to the TonB-dependent receptor family.</text>
</comment>
<dbReference type="InterPro" id="IPR039426">
    <property type="entry name" value="TonB-dep_rcpt-like"/>
</dbReference>
<keyword evidence="5 9" id="KW-0798">TonB box</keyword>
<sequence>MENKLKKITTHILFSLYVFLMPSLWSEVSYAQTQKATIKGVVRNNEGEPLGGASVRVKGSEVVTSSNTEGNFFLEISNQQSVLVVSFIGYESQEIDLSGRQFVEVILIPGSNLDEVVVVGYGTQKREKVLGAISQIGEEVFANRPVTSVGVALQGAVSNLQVTMGDAQPNRAASLNVRGFTSVNGGSPLVLVDGVPGEINYLNPEDIASVSVLKDASSAAIYGARASYGVILITTKGGGKGRVNFKYNNNLGFNEPLQTPKAIDDPLLAAEIQQEAWRGFYDSDNADLVKVIDHLKRYQDDPTLEPEWVSNATGYVTGGSVDWYGKMFNKTQPFSRHTLSVDGGTDKLSFYLSGAYHTQDGVYKPASDNFKRYNGRSKLSFEVNRYLRLTNNTEYSERTYDTPNKFVTGGNNFQRFASQFAHPWSAIYTGDGEYTYGGMFAIGQLKEGGRDITNQNIFRNTFTAELTVIPDILKITGEYSAYWNRNRNDVQRLQVPYRQNPTTITELATQPDDYGSAYSQGYLGTLNLFANYTQQFGDHYVGATVGINQEENKYHTFNVWRQNNLIDGLGALNLTDGEPRLGDNKYEWATLGYFYRLNYDFKSKYLVELNGRYDGTSRLPKGQRFGFFPSAAIGYIVSNEGFYEPIKPYLQTFKLRASYGALGNQQVDTYAYINTMPISRLSRILDGNYPQSISAPGLVSANLTWERVNTTNLGVDLAAFNNRMELSLDWYERRTTGMLTAGQVLPAVLGTSVPQENAADVSTKGWEITLGWRDQFELAGQPFNYNFRFVLSDNKATITRFRNDTGILTSYYDGYRIGQIWGYTTEGFFQTDDEWAQHADQRRVQEVEHLRGGHPLAGDIKFAELNGDGVISNGSNTLDDHGDLSIIGNNSLRLPYSFGMNFNWSGIDLSAFFQGVGKRDFWPGNESAYFWGFYNRWNNPVYEHIVGNYWTPDNPDAYFPRLRAYQAQPATETRTLSTVQTRYLQDASYLRLKSLIIGYTFKNNWLERVGVRGVRLFAAGENLVTWTKMSKALDPEALNDEVDSSTFNGSGFVYPVQRTITGGIEINF</sequence>
<evidence type="ECO:0000256" key="6">
    <source>
        <dbReference type="ARBA" id="ARBA00023136"/>
    </source>
</evidence>
<dbReference type="InterPro" id="IPR008969">
    <property type="entry name" value="CarboxyPept-like_regulatory"/>
</dbReference>
<gene>
    <name evidence="12" type="ORF">FXV77_18650</name>
</gene>
<evidence type="ECO:0000313" key="12">
    <source>
        <dbReference type="EMBL" id="TYR32628.1"/>
    </source>
</evidence>
<dbReference type="Pfam" id="PF07715">
    <property type="entry name" value="Plug"/>
    <property type="match status" value="1"/>
</dbReference>
<dbReference type="SUPFAM" id="SSF56935">
    <property type="entry name" value="Porins"/>
    <property type="match status" value="1"/>
</dbReference>
<dbReference type="InterPro" id="IPR023997">
    <property type="entry name" value="TonB-dep_OMP_SusC/RagA_CS"/>
</dbReference>
<evidence type="ECO:0000256" key="2">
    <source>
        <dbReference type="ARBA" id="ARBA00022448"/>
    </source>
</evidence>
<keyword evidence="3 8" id="KW-1134">Transmembrane beta strand</keyword>
<proteinExistence type="inferred from homology"/>
<evidence type="ECO:0000256" key="8">
    <source>
        <dbReference type="PROSITE-ProRule" id="PRU01360"/>
    </source>
</evidence>
<feature type="domain" description="TonB-dependent receptor-like beta-barrel" evidence="10">
    <location>
        <begin position="400"/>
        <end position="806"/>
    </location>
</feature>
<keyword evidence="12" id="KW-0675">Receptor</keyword>
<dbReference type="AlphaFoldDB" id="A0A5D4GWA6"/>
<keyword evidence="13" id="KW-1185">Reference proteome</keyword>
<feature type="domain" description="TonB-dependent receptor plug" evidence="11">
    <location>
        <begin position="127"/>
        <end position="230"/>
    </location>
</feature>
<accession>A0A5D4GWA6</accession>
<evidence type="ECO:0000256" key="4">
    <source>
        <dbReference type="ARBA" id="ARBA00022692"/>
    </source>
</evidence>
<dbReference type="SUPFAM" id="SSF49464">
    <property type="entry name" value="Carboxypeptidase regulatory domain-like"/>
    <property type="match status" value="1"/>
</dbReference>
<dbReference type="InterPro" id="IPR000531">
    <property type="entry name" value="Beta-barrel_TonB"/>
</dbReference>
<evidence type="ECO:0000256" key="1">
    <source>
        <dbReference type="ARBA" id="ARBA00004571"/>
    </source>
</evidence>
<dbReference type="NCBIfam" id="TIGR04057">
    <property type="entry name" value="SusC_RagA_signa"/>
    <property type="match status" value="1"/>
</dbReference>
<organism evidence="12 13">
    <name type="scientific">Sphingobacterium phlebotomi</name>
    <dbReference type="NCBI Taxonomy" id="2605433"/>
    <lineage>
        <taxon>Bacteria</taxon>
        <taxon>Pseudomonadati</taxon>
        <taxon>Bacteroidota</taxon>
        <taxon>Sphingobacteriia</taxon>
        <taxon>Sphingobacteriales</taxon>
        <taxon>Sphingobacteriaceae</taxon>
        <taxon>Sphingobacterium</taxon>
    </lineage>
</organism>
<evidence type="ECO:0000256" key="3">
    <source>
        <dbReference type="ARBA" id="ARBA00022452"/>
    </source>
</evidence>
<dbReference type="Proteomes" id="UP000322362">
    <property type="component" value="Unassembled WGS sequence"/>
</dbReference>
<dbReference type="Pfam" id="PF13715">
    <property type="entry name" value="CarbopepD_reg_2"/>
    <property type="match status" value="1"/>
</dbReference>
<dbReference type="Gene3D" id="2.60.40.1120">
    <property type="entry name" value="Carboxypeptidase-like, regulatory domain"/>
    <property type="match status" value="1"/>
</dbReference>
<comment type="subcellular location">
    <subcellularLocation>
        <location evidence="1 8">Cell outer membrane</location>
        <topology evidence="1 8">Multi-pass membrane protein</topology>
    </subcellularLocation>
</comment>
<evidence type="ECO:0000256" key="5">
    <source>
        <dbReference type="ARBA" id="ARBA00023077"/>
    </source>
</evidence>
<dbReference type="Pfam" id="PF00593">
    <property type="entry name" value="TonB_dep_Rec_b-barrel"/>
    <property type="match status" value="1"/>
</dbReference>
<reference evidence="12 13" key="1">
    <citation type="submission" date="2019-08" db="EMBL/GenBank/DDBJ databases">
        <title>Phlebobacter frassis gen. nov. sp. nov., a new member of family Sphingobacteriaceae isolated from sand fly rearing media.</title>
        <authorList>
            <person name="Kakumanu M.L."/>
            <person name="Marayati B.F."/>
            <person name="Wada-Katsumata A."/>
            <person name="Wasserberg G."/>
            <person name="Schal C."/>
            <person name="Apperson C.S."/>
            <person name="Ponnusamy L."/>
        </authorList>
    </citation>
    <scope>NUCLEOTIDE SEQUENCE [LARGE SCALE GENOMIC DNA]</scope>
    <source>
        <strain evidence="12 13">SSI9</strain>
    </source>
</reference>
<dbReference type="PROSITE" id="PS52016">
    <property type="entry name" value="TONB_DEPENDENT_REC_3"/>
    <property type="match status" value="1"/>
</dbReference>
<keyword evidence="2 8" id="KW-0813">Transport</keyword>
<dbReference type="EMBL" id="VTAV01000018">
    <property type="protein sequence ID" value="TYR32628.1"/>
    <property type="molecule type" value="Genomic_DNA"/>
</dbReference>
<comment type="caution">
    <text evidence="12">The sequence shown here is derived from an EMBL/GenBank/DDBJ whole genome shotgun (WGS) entry which is preliminary data.</text>
</comment>
<protein>
    <submittedName>
        <fullName evidence="12">TonB-dependent receptor</fullName>
    </submittedName>
</protein>
<evidence type="ECO:0000256" key="9">
    <source>
        <dbReference type="RuleBase" id="RU003357"/>
    </source>
</evidence>
<evidence type="ECO:0000313" key="13">
    <source>
        <dbReference type="Proteomes" id="UP000322362"/>
    </source>
</evidence>
<dbReference type="RefSeq" id="WP_148920756.1">
    <property type="nucleotide sequence ID" value="NZ_VTAV01000018.1"/>
</dbReference>
<keyword evidence="7 8" id="KW-0998">Cell outer membrane</keyword>
<dbReference type="GO" id="GO:0009279">
    <property type="term" value="C:cell outer membrane"/>
    <property type="evidence" value="ECO:0007669"/>
    <property type="project" value="UniProtKB-SubCell"/>
</dbReference>
<evidence type="ECO:0000259" key="11">
    <source>
        <dbReference type="Pfam" id="PF07715"/>
    </source>
</evidence>
<dbReference type="InterPro" id="IPR023996">
    <property type="entry name" value="TonB-dep_OMP_SusC/RagA"/>
</dbReference>
<dbReference type="NCBIfam" id="TIGR04056">
    <property type="entry name" value="OMP_RagA_SusC"/>
    <property type="match status" value="1"/>
</dbReference>
<dbReference type="InterPro" id="IPR036942">
    <property type="entry name" value="Beta-barrel_TonB_sf"/>
</dbReference>
<keyword evidence="4 8" id="KW-0812">Transmembrane</keyword>
<keyword evidence="6 8" id="KW-0472">Membrane</keyword>
<evidence type="ECO:0000256" key="7">
    <source>
        <dbReference type="ARBA" id="ARBA00023237"/>
    </source>
</evidence>
<dbReference type="Gene3D" id="2.40.170.20">
    <property type="entry name" value="TonB-dependent receptor, beta-barrel domain"/>
    <property type="match status" value="1"/>
</dbReference>
<dbReference type="Gene3D" id="2.170.130.10">
    <property type="entry name" value="TonB-dependent receptor, plug domain"/>
    <property type="match status" value="1"/>
</dbReference>
<evidence type="ECO:0000259" key="10">
    <source>
        <dbReference type="Pfam" id="PF00593"/>
    </source>
</evidence>
<dbReference type="InterPro" id="IPR037066">
    <property type="entry name" value="Plug_dom_sf"/>
</dbReference>